<proteinExistence type="predicted"/>
<reference evidence="2 3" key="1">
    <citation type="journal article" date="2014" name="Genome Announc.">
        <title>Draft genome sequence of the pathogenic fungus Scedosporium apiospermum.</title>
        <authorList>
            <person name="Vandeputte P."/>
            <person name="Ghamrawi S."/>
            <person name="Rechenmann M."/>
            <person name="Iltis A."/>
            <person name="Giraud S."/>
            <person name="Fleury M."/>
            <person name="Thornton C."/>
            <person name="Delhaes L."/>
            <person name="Meyer W."/>
            <person name="Papon N."/>
            <person name="Bouchara J.P."/>
        </authorList>
    </citation>
    <scope>NUCLEOTIDE SEQUENCE [LARGE SCALE GENOMIC DNA]</scope>
    <source>
        <strain evidence="2 3">IHEM 14462</strain>
    </source>
</reference>
<dbReference type="Proteomes" id="UP000028545">
    <property type="component" value="Unassembled WGS sequence"/>
</dbReference>
<dbReference type="InterPro" id="IPR027417">
    <property type="entry name" value="P-loop_NTPase"/>
</dbReference>
<dbReference type="InterPro" id="IPR040632">
    <property type="entry name" value="Sulfotransfer_4"/>
</dbReference>
<comment type="caution">
    <text evidence="2">The sequence shown here is derived from an EMBL/GenBank/DDBJ whole genome shotgun (WGS) entry which is preliminary data.</text>
</comment>
<keyword evidence="1" id="KW-0812">Transmembrane</keyword>
<evidence type="ECO:0000313" key="2">
    <source>
        <dbReference type="EMBL" id="KEZ38861.1"/>
    </source>
</evidence>
<keyword evidence="3" id="KW-1185">Reference proteome</keyword>
<name>A0A084FUU9_PSEDA</name>
<dbReference type="AlphaFoldDB" id="A0A084FUU9"/>
<sequence>MGQMPTKPMPGAKFQVIGAGMSRTGTKTLNEALTILLGGPVHDSGVHSTGGTFKQIREWGQVMELVAKKDKTYADKKHIQYLLADLLEGYVATMDCPAAALTPELMETFPDAIVIATTRSPESWWRSMQDMMTMTSNYHLPFVLMWVPKVNQYGIWREKFKKLAIFRYGLDMFEEGSLELHEDHLRDVVPKDRLHWYQVKDGWEPLCKILNLPVPDVPFPHNNSRNDARQTYNQLLLAGFLGWCGFFVVAYSFYWYFWG</sequence>
<dbReference type="HOGENOM" id="CLU_061199_2_1_1"/>
<dbReference type="Pfam" id="PF17784">
    <property type="entry name" value="Sulfotransfer_4"/>
    <property type="match status" value="1"/>
</dbReference>
<accession>A0A084FUU9</accession>
<evidence type="ECO:0000256" key="1">
    <source>
        <dbReference type="SAM" id="Phobius"/>
    </source>
</evidence>
<dbReference type="EMBL" id="JOWA01000176">
    <property type="protein sequence ID" value="KEZ38861.1"/>
    <property type="molecule type" value="Genomic_DNA"/>
</dbReference>
<dbReference type="KEGG" id="sapo:SAPIO_CDS10913"/>
<dbReference type="SUPFAM" id="SSF52540">
    <property type="entry name" value="P-loop containing nucleoside triphosphate hydrolases"/>
    <property type="match status" value="1"/>
</dbReference>
<organism evidence="2 3">
    <name type="scientific">Pseudallescheria apiosperma</name>
    <name type="common">Scedosporium apiospermum</name>
    <dbReference type="NCBI Taxonomy" id="563466"/>
    <lineage>
        <taxon>Eukaryota</taxon>
        <taxon>Fungi</taxon>
        <taxon>Dikarya</taxon>
        <taxon>Ascomycota</taxon>
        <taxon>Pezizomycotina</taxon>
        <taxon>Sordariomycetes</taxon>
        <taxon>Hypocreomycetidae</taxon>
        <taxon>Microascales</taxon>
        <taxon>Microascaceae</taxon>
        <taxon>Scedosporium</taxon>
    </lineage>
</organism>
<protein>
    <submittedName>
        <fullName evidence="2">Putative nad dependent epimerase dehydratase protein</fullName>
    </submittedName>
</protein>
<dbReference type="VEuPathDB" id="FungiDB:SAPIO_CDS10913"/>
<evidence type="ECO:0000313" key="3">
    <source>
        <dbReference type="Proteomes" id="UP000028545"/>
    </source>
</evidence>
<dbReference type="Gene3D" id="3.40.50.300">
    <property type="entry name" value="P-loop containing nucleotide triphosphate hydrolases"/>
    <property type="match status" value="1"/>
</dbReference>
<dbReference type="RefSeq" id="XP_016638660.1">
    <property type="nucleotide sequence ID" value="XM_016784446.1"/>
</dbReference>
<keyword evidence="1" id="KW-0472">Membrane</keyword>
<keyword evidence="1" id="KW-1133">Transmembrane helix</keyword>
<feature type="transmembrane region" description="Helical" evidence="1">
    <location>
        <begin position="235"/>
        <end position="257"/>
    </location>
</feature>
<dbReference type="GeneID" id="27720157"/>
<gene>
    <name evidence="2" type="ORF">SAPIO_CDS10913</name>
</gene>
<dbReference type="OMA" id="YVATMDC"/>
<dbReference type="PANTHER" id="PTHR36978">
    <property type="entry name" value="P-LOOP CONTAINING NUCLEOTIDE TRIPHOSPHATE HYDROLASE"/>
    <property type="match status" value="1"/>
</dbReference>
<dbReference type="OrthoDB" id="408152at2759"/>
<dbReference type="PANTHER" id="PTHR36978:SF3">
    <property type="entry name" value="P-LOOP CONTAINING NUCLEOSIDE TRIPHOSPHATE HYDROLASE PROTEIN"/>
    <property type="match status" value="1"/>
</dbReference>